<evidence type="ECO:0000313" key="7">
    <source>
        <dbReference type="Proteomes" id="UP000572268"/>
    </source>
</evidence>
<feature type="compositionally biased region" description="Polar residues" evidence="5">
    <location>
        <begin position="492"/>
        <end position="501"/>
    </location>
</feature>
<protein>
    <submittedName>
        <fullName evidence="6">AMP deaminase</fullName>
    </submittedName>
</protein>
<evidence type="ECO:0000256" key="3">
    <source>
        <dbReference type="ARBA" id="ARBA00023066"/>
    </source>
</evidence>
<organism evidence="6 7">
    <name type="scientific">Perkinsus olseni</name>
    <name type="common">Perkinsus atlanticus</name>
    <dbReference type="NCBI Taxonomy" id="32597"/>
    <lineage>
        <taxon>Eukaryota</taxon>
        <taxon>Sar</taxon>
        <taxon>Alveolata</taxon>
        <taxon>Perkinsozoa</taxon>
        <taxon>Perkinsea</taxon>
        <taxon>Perkinsida</taxon>
        <taxon>Perkinsidae</taxon>
        <taxon>Perkinsus</taxon>
    </lineage>
</organism>
<evidence type="ECO:0000256" key="2">
    <source>
        <dbReference type="ARBA" id="ARBA00008466"/>
    </source>
</evidence>
<evidence type="ECO:0000256" key="4">
    <source>
        <dbReference type="ARBA" id="ARBA00023115"/>
    </source>
</evidence>
<evidence type="ECO:0000256" key="1">
    <source>
        <dbReference type="ARBA" id="ARBA00004911"/>
    </source>
</evidence>
<gene>
    <name evidence="6" type="primary">AMD1</name>
    <name evidence="6" type="ORF">FOL46_009920</name>
</gene>
<dbReference type="UniPathway" id="UPA00331">
    <property type="reaction ID" value="UER00451"/>
</dbReference>
<dbReference type="PROSITE" id="PS01336">
    <property type="entry name" value="ADOMETDC"/>
    <property type="match status" value="1"/>
</dbReference>
<reference evidence="6 7" key="1">
    <citation type="submission" date="2020-04" db="EMBL/GenBank/DDBJ databases">
        <title>Perkinsus olseni comparative genomics.</title>
        <authorList>
            <person name="Bogema D.R."/>
        </authorList>
    </citation>
    <scope>NUCLEOTIDE SEQUENCE [LARGE SCALE GENOMIC DNA]</scope>
    <source>
        <strain evidence="6">ATCC PRA-31</strain>
    </source>
</reference>
<dbReference type="EMBL" id="JABANN010000096">
    <property type="protein sequence ID" value="KAF4671763.1"/>
    <property type="molecule type" value="Genomic_DNA"/>
</dbReference>
<dbReference type="InterPro" id="IPR048283">
    <property type="entry name" value="AdoMetDC-like"/>
</dbReference>
<comment type="similarity">
    <text evidence="2">Belongs to the eukaryotic AdoMetDC family.</text>
</comment>
<feature type="compositionally biased region" description="Polar residues" evidence="5">
    <location>
        <begin position="558"/>
        <end position="571"/>
    </location>
</feature>
<dbReference type="Gene3D" id="3.60.90.10">
    <property type="entry name" value="S-adenosylmethionine decarboxylase"/>
    <property type="match status" value="2"/>
</dbReference>
<dbReference type="GO" id="GO:0004014">
    <property type="term" value="F:adenosylmethionine decarboxylase activity"/>
    <property type="evidence" value="ECO:0007669"/>
    <property type="project" value="InterPro"/>
</dbReference>
<feature type="compositionally biased region" description="Polar residues" evidence="5">
    <location>
        <begin position="599"/>
        <end position="610"/>
    </location>
</feature>
<name>A0A7J6MJN8_PEROL</name>
<dbReference type="GO" id="GO:0005829">
    <property type="term" value="C:cytosol"/>
    <property type="evidence" value="ECO:0007669"/>
    <property type="project" value="TreeGrafter"/>
</dbReference>
<dbReference type="GO" id="GO:0008295">
    <property type="term" value="P:spermidine biosynthetic process"/>
    <property type="evidence" value="ECO:0007669"/>
    <property type="project" value="UniProtKB-KW"/>
</dbReference>
<dbReference type="InterPro" id="IPR016067">
    <property type="entry name" value="S-AdoMet_deCO2ase_core"/>
</dbReference>
<comment type="caution">
    <text evidence="6">The sequence shown here is derived from an EMBL/GenBank/DDBJ whole genome shotgun (WGS) entry which is preliminary data.</text>
</comment>
<evidence type="ECO:0000313" key="6">
    <source>
        <dbReference type="EMBL" id="KAF4671763.1"/>
    </source>
</evidence>
<dbReference type="PANTHER" id="PTHR11570">
    <property type="entry name" value="S-ADENOSYLMETHIONINE DECARBOXYLASE"/>
    <property type="match status" value="1"/>
</dbReference>
<accession>A0A7J6MJN8</accession>
<dbReference type="GO" id="GO:0006597">
    <property type="term" value="P:spermine biosynthetic process"/>
    <property type="evidence" value="ECO:0007669"/>
    <property type="project" value="TreeGrafter"/>
</dbReference>
<dbReference type="SUPFAM" id="SSF56276">
    <property type="entry name" value="S-adenosylmethionine decarboxylase"/>
    <property type="match status" value="1"/>
</dbReference>
<keyword evidence="4" id="KW-0620">Polyamine biosynthesis</keyword>
<feature type="region of interest" description="Disordered" evidence="5">
    <location>
        <begin position="544"/>
        <end position="610"/>
    </location>
</feature>
<proteinExistence type="inferred from homology"/>
<comment type="pathway">
    <text evidence="1">Amine and polyamine biosynthesis; S-adenosylmethioninamine biosynthesis; S-adenosylmethioninamine from S-adenosyl-L-methionine: step 1/1.</text>
</comment>
<feature type="region of interest" description="Disordered" evidence="5">
    <location>
        <begin position="465"/>
        <end position="519"/>
    </location>
</feature>
<sequence length="948" mass="106467">MCASTHVPAGMPPDIQQLIREERSLRQPQQQLPNEPAFEGTEKRIEIDFAWSEEESDLGARVISRTMWDKILDLCECTIVSHKVLKRFDAYILSESSLFVCADKIIIKTCGTTLLLQGLRTLLGGDYPDLASESYLRKVIRVEEASAPLASGRYSHFHSFGYVVEIPVLARKHYNVVDHAVNELGLELEWLFYSRKSFLFPDSQRGVHGSFEDEVSLLREVCKEFGCSTGNAYVLGPLNGDHWIMWNADFKEVDSNYRYDHNLDIMMYDLPADVRSKFFNSTVSSAVADHMSVDSGISSIYPGAQVDAINFTPCGYSCNASLDDGQSFFTIHVTPEESCSYASFETNVRCSSEKLVETIRRAVDVFKPGRFSLTYVADNGIIKELKGKGNSGLLPYEHGVFDKDYKVRATSTYRWELDYQASVSSYVSRRHAVSPSNTLSTIPSSDAISCIEMKPGELVESNLKAAERQGGHGSSEVGSDTGFLSHSPEGEASSTTAVDSTSNEKPEDGGDVDEMLQQQPRRRCRLRVYENDKEIRIESIPEASPVLRRAESDRTAARPQQQDDTGEQQTLIGPLNHSVPPAPLPPPSRRAVSAREATPTGQQQQPPSFVASTPLSKEAQFAKVMSNINGLLDNDEVFAAEEAVRRLLVSTKDEDMARVRRHAVFERFRASMDEVDNLLLKLTDDRGYELRGSREEGKFKIWVNPGYGRVLRTRMSSLLFGDFLMICSAIDAIAFPAKPEVSSIKDLTPFSTVVKATVKMQLMLRRREVVAVKRWFVNEHEGFALLHLRTAAGKDARLTQTDRRTPEMILEDVIILLVPMAENLTFMTRLMAFDPKINLVRFKLMEIMSGRTALKQAEDFEKLLSTPETLKKSEPLPLALRQRLTALSQRRLLPNRVKRRSSLELLGTGWIADAAERWARFNRDTFRKTTRRMLSPSSAGSRITDKGL</sequence>
<dbReference type="AlphaFoldDB" id="A0A7J6MJN8"/>
<dbReference type="InterPro" id="IPR018166">
    <property type="entry name" value="S-AdoMet_deCO2ase_CS"/>
</dbReference>
<keyword evidence="3" id="KW-0745">Spermidine biosynthesis</keyword>
<dbReference type="PANTHER" id="PTHR11570:SF0">
    <property type="entry name" value="S-ADENOSYLMETHIONINE DECARBOXYLASE PROENZYME"/>
    <property type="match status" value="1"/>
</dbReference>
<dbReference type="Pfam" id="PF01536">
    <property type="entry name" value="SAM_decarbox"/>
    <property type="match status" value="1"/>
</dbReference>
<dbReference type="Proteomes" id="UP000572268">
    <property type="component" value="Unassembled WGS sequence"/>
</dbReference>
<evidence type="ECO:0000256" key="5">
    <source>
        <dbReference type="SAM" id="MobiDB-lite"/>
    </source>
</evidence>